<dbReference type="SUPFAM" id="SSF52172">
    <property type="entry name" value="CheY-like"/>
    <property type="match status" value="1"/>
</dbReference>
<comment type="caution">
    <text evidence="1">The sequence shown here is derived from an EMBL/GenBank/DDBJ whole genome shotgun (WGS) entry which is preliminary data.</text>
</comment>
<organism evidence="1 2">
    <name type="scientific">Krasilnikovia cinnamomea</name>
    <dbReference type="NCBI Taxonomy" id="349313"/>
    <lineage>
        <taxon>Bacteria</taxon>
        <taxon>Bacillati</taxon>
        <taxon>Actinomycetota</taxon>
        <taxon>Actinomycetes</taxon>
        <taxon>Micromonosporales</taxon>
        <taxon>Micromonosporaceae</taxon>
        <taxon>Krasilnikovia</taxon>
    </lineage>
</organism>
<evidence type="ECO:0000313" key="1">
    <source>
        <dbReference type="EMBL" id="RZU53401.1"/>
    </source>
</evidence>
<dbReference type="Proteomes" id="UP000292564">
    <property type="component" value="Unassembled WGS sequence"/>
</dbReference>
<sequence>MFGLEVRTAGRDRLDRGDEGELAFLGRATRTAALRAGYEPLRHHHAYLDAAGITAYVEAIDPAGRALFRRHGYRTAAVSDADSALPTEFDDVDLLITDVILPDRTGAAIADEVHLQHLAARCRRQGAFRANPRRSAGRDAFHTVAVGEDG</sequence>
<gene>
    <name evidence="1" type="ORF">EV385_5325</name>
</gene>
<dbReference type="InterPro" id="IPR011006">
    <property type="entry name" value="CheY-like_superfamily"/>
</dbReference>
<name>A0A4Q7ZRG9_9ACTN</name>
<accession>A0A4Q7ZRG9</accession>
<dbReference type="RefSeq" id="WP_130511892.1">
    <property type="nucleotide sequence ID" value="NZ_SHKY01000001.1"/>
</dbReference>
<evidence type="ECO:0000313" key="2">
    <source>
        <dbReference type="Proteomes" id="UP000292564"/>
    </source>
</evidence>
<dbReference type="OrthoDB" id="7057833at2"/>
<dbReference type="EMBL" id="SHKY01000001">
    <property type="protein sequence ID" value="RZU53401.1"/>
    <property type="molecule type" value="Genomic_DNA"/>
</dbReference>
<keyword evidence="2" id="KW-1185">Reference proteome</keyword>
<dbReference type="AlphaFoldDB" id="A0A4Q7ZRG9"/>
<reference evidence="1 2" key="1">
    <citation type="submission" date="2019-02" db="EMBL/GenBank/DDBJ databases">
        <title>Sequencing the genomes of 1000 actinobacteria strains.</title>
        <authorList>
            <person name="Klenk H.-P."/>
        </authorList>
    </citation>
    <scope>NUCLEOTIDE SEQUENCE [LARGE SCALE GENOMIC DNA]</scope>
    <source>
        <strain evidence="1 2">DSM 45162</strain>
    </source>
</reference>
<protein>
    <submittedName>
        <fullName evidence="1">Uncharacterized protein</fullName>
    </submittedName>
</protein>
<proteinExistence type="predicted"/>